<dbReference type="AlphaFoldDB" id="A0A2I0LA35"/>
<sequence length="112" mass="12902">MKKFNSPSSTCAGTGWSAFLKIFEVGTTDDLWEYAKFLNLDIIDKASSVLGTELAYVYELVIGVIDERRTKEKGYETMVKESFCDELDELRQIYEELPEFLELVLRSPDFHS</sequence>
<accession>A0A2I0LA35</accession>
<reference evidence="1 2" key="1">
    <citation type="submission" date="2017-11" db="EMBL/GenBank/DDBJ databases">
        <title>De-novo sequencing of pomegranate (Punica granatum L.) genome.</title>
        <authorList>
            <person name="Akparov Z."/>
            <person name="Amiraslanov A."/>
            <person name="Hajiyeva S."/>
            <person name="Abbasov M."/>
            <person name="Kaur K."/>
            <person name="Hamwieh A."/>
            <person name="Solovyev V."/>
            <person name="Salamov A."/>
            <person name="Braich B."/>
            <person name="Kosarev P."/>
            <person name="Mahmoud A."/>
            <person name="Hajiyev E."/>
            <person name="Babayeva S."/>
            <person name="Izzatullayeva V."/>
            <person name="Mammadov A."/>
            <person name="Mammadov A."/>
            <person name="Sharifova S."/>
            <person name="Ojaghi J."/>
            <person name="Eynullazada K."/>
            <person name="Bayramov B."/>
            <person name="Abdulazimova A."/>
            <person name="Shahmuradov I."/>
        </authorList>
    </citation>
    <scope>NUCLEOTIDE SEQUENCE [LARGE SCALE GENOMIC DNA]</scope>
    <source>
        <strain evidence="2">cv. AG2017</strain>
        <tissue evidence="1">Leaf</tissue>
    </source>
</reference>
<keyword evidence="2" id="KW-1185">Reference proteome</keyword>
<dbReference type="InterPro" id="IPR036187">
    <property type="entry name" value="DNA_mismatch_repair_MutS_sf"/>
</dbReference>
<gene>
    <name evidence="1" type="ORF">CRG98_002151</name>
</gene>
<evidence type="ECO:0000313" key="1">
    <source>
        <dbReference type="EMBL" id="PKI77545.1"/>
    </source>
</evidence>
<dbReference type="STRING" id="22663.A0A2I0LA35"/>
<comment type="caution">
    <text evidence="1">The sequence shown here is derived from an EMBL/GenBank/DDBJ whole genome shotgun (WGS) entry which is preliminary data.</text>
</comment>
<name>A0A2I0LA35_PUNGR</name>
<dbReference type="Proteomes" id="UP000233551">
    <property type="component" value="Unassembled WGS sequence"/>
</dbReference>
<evidence type="ECO:0000313" key="2">
    <source>
        <dbReference type="Proteomes" id="UP000233551"/>
    </source>
</evidence>
<organism evidence="1 2">
    <name type="scientific">Punica granatum</name>
    <name type="common">Pomegranate</name>
    <dbReference type="NCBI Taxonomy" id="22663"/>
    <lineage>
        <taxon>Eukaryota</taxon>
        <taxon>Viridiplantae</taxon>
        <taxon>Streptophyta</taxon>
        <taxon>Embryophyta</taxon>
        <taxon>Tracheophyta</taxon>
        <taxon>Spermatophyta</taxon>
        <taxon>Magnoliopsida</taxon>
        <taxon>eudicotyledons</taxon>
        <taxon>Gunneridae</taxon>
        <taxon>Pentapetalae</taxon>
        <taxon>rosids</taxon>
        <taxon>malvids</taxon>
        <taxon>Myrtales</taxon>
        <taxon>Lythraceae</taxon>
        <taxon>Punica</taxon>
    </lineage>
</organism>
<dbReference type="EMBL" id="PGOL01000091">
    <property type="protein sequence ID" value="PKI77545.1"/>
    <property type="molecule type" value="Genomic_DNA"/>
</dbReference>
<proteinExistence type="predicted"/>
<protein>
    <submittedName>
        <fullName evidence="1">Uncharacterized protein</fullName>
    </submittedName>
</protein>
<dbReference type="SUPFAM" id="SSF48334">
    <property type="entry name" value="DNA repair protein MutS, domain III"/>
    <property type="match status" value="1"/>
</dbReference>